<sequence length="102" mass="12076">MTRRLLLIRIENQSKIAPTLTTPSPTNEYCVYCGEVDTPAHTLFDCPRWHQQRFRVNVLLEQELKSENLIPLMVSNEQHWELIHDMIKTILSTKEKDERTKN</sequence>
<proteinExistence type="predicted"/>
<keyword evidence="2" id="KW-1185">Reference proteome</keyword>
<gene>
    <name evidence="1" type="ORF">ABEB36_015566</name>
</gene>
<evidence type="ECO:0000313" key="1">
    <source>
        <dbReference type="EMBL" id="KAL1487811.1"/>
    </source>
</evidence>
<evidence type="ECO:0000313" key="2">
    <source>
        <dbReference type="Proteomes" id="UP001566132"/>
    </source>
</evidence>
<dbReference type="Proteomes" id="UP001566132">
    <property type="component" value="Unassembled WGS sequence"/>
</dbReference>
<evidence type="ECO:0008006" key="3">
    <source>
        <dbReference type="Google" id="ProtNLM"/>
    </source>
</evidence>
<reference evidence="1 2" key="1">
    <citation type="submission" date="2024-05" db="EMBL/GenBank/DDBJ databases">
        <title>Genetic variation in Jamaican populations of the coffee berry borer (Hypothenemus hampei).</title>
        <authorList>
            <person name="Errbii M."/>
            <person name="Myrie A."/>
        </authorList>
    </citation>
    <scope>NUCLEOTIDE SEQUENCE [LARGE SCALE GENOMIC DNA]</scope>
    <source>
        <strain evidence="1">JA-Hopewell-2020-01-JO</strain>
        <tissue evidence="1">Whole body</tissue>
    </source>
</reference>
<dbReference type="AlphaFoldDB" id="A0ABD1E447"/>
<dbReference type="EMBL" id="JBDJPC010000018">
    <property type="protein sequence ID" value="KAL1487811.1"/>
    <property type="molecule type" value="Genomic_DNA"/>
</dbReference>
<protein>
    <recommendedName>
        <fullName evidence="3">Reverse transcriptase zinc-binding domain-containing protein</fullName>
    </recommendedName>
</protein>
<name>A0ABD1E447_HYPHA</name>
<comment type="caution">
    <text evidence="1">The sequence shown here is derived from an EMBL/GenBank/DDBJ whole genome shotgun (WGS) entry which is preliminary data.</text>
</comment>
<accession>A0ABD1E447</accession>
<organism evidence="1 2">
    <name type="scientific">Hypothenemus hampei</name>
    <name type="common">Coffee berry borer</name>
    <dbReference type="NCBI Taxonomy" id="57062"/>
    <lineage>
        <taxon>Eukaryota</taxon>
        <taxon>Metazoa</taxon>
        <taxon>Ecdysozoa</taxon>
        <taxon>Arthropoda</taxon>
        <taxon>Hexapoda</taxon>
        <taxon>Insecta</taxon>
        <taxon>Pterygota</taxon>
        <taxon>Neoptera</taxon>
        <taxon>Endopterygota</taxon>
        <taxon>Coleoptera</taxon>
        <taxon>Polyphaga</taxon>
        <taxon>Cucujiformia</taxon>
        <taxon>Curculionidae</taxon>
        <taxon>Scolytinae</taxon>
        <taxon>Hypothenemus</taxon>
    </lineage>
</organism>